<evidence type="ECO:0000313" key="4">
    <source>
        <dbReference type="Proteomes" id="UP000652430"/>
    </source>
</evidence>
<evidence type="ECO:0000259" key="1">
    <source>
        <dbReference type="Pfam" id="PF06250"/>
    </source>
</evidence>
<dbReference type="Proteomes" id="UP000652430">
    <property type="component" value="Unassembled WGS sequence"/>
</dbReference>
<sequence length="464" mass="52196">MLRTRSSGAAQSRCHGFTPPVARARWCYPIDMSLAPFPFDSNDYVQLLDALKERIRGSRLRAALAVNEELVLLYWGIGRDILERQDSAGWGAKIVDRLAADLKRDFPEMTGFSPRNLKYMRALAEAFPDREIVQQVIAQLPWGHAISLLETVKDPAQRIWYGEQAREHGWSRKVLAHQIGSDLFARQGKAITNFARTLPAPQSDLAQALIKDPYSFDFLGLGPDISERELERSLLDHLRSLILELGKGFAFVGNQYHLEVGGQDYYLDLLFYHLQLRCFVVVELKIEDFKPEFAGKMNFYLSAVDDLLRHADDAPTIGIILCQGKNAVVVEYALRDSAKPMGVAEYRLSGALPISLQAALPTADDLAREFPLMSLVRLRIDIERELRSLAQDEGITSERPLPLNELVQQSEAVRSLPSARDFMRIVRSLHSAAHGVDVAPDEAELANEAGARFLAEIRDYRANR</sequence>
<dbReference type="InterPro" id="IPR009362">
    <property type="entry name" value="YhcG_C"/>
</dbReference>
<name>A0ABQ3LTL0_9SPHN</name>
<dbReference type="InterPro" id="IPR011856">
    <property type="entry name" value="tRNA_endonuc-like_dom_sf"/>
</dbReference>
<dbReference type="PANTHER" id="PTHR30547:SF0">
    <property type="entry name" value="BLR8175 PROTEIN"/>
    <property type="match status" value="1"/>
</dbReference>
<proteinExistence type="predicted"/>
<feature type="domain" description="YhcG PDDEXK nuclease" evidence="1">
    <location>
        <begin position="208"/>
        <end position="361"/>
    </location>
</feature>
<gene>
    <name evidence="3" type="ORF">GCM10008023_38880</name>
</gene>
<evidence type="ECO:0000259" key="2">
    <source>
        <dbReference type="Pfam" id="PF17761"/>
    </source>
</evidence>
<keyword evidence="4" id="KW-1185">Reference proteome</keyword>
<evidence type="ECO:0008006" key="5">
    <source>
        <dbReference type="Google" id="ProtNLM"/>
    </source>
</evidence>
<dbReference type="InterPro" id="IPR053148">
    <property type="entry name" value="PD-DEXK-like_domain"/>
</dbReference>
<dbReference type="Gene3D" id="3.40.1350.10">
    <property type="match status" value="1"/>
</dbReference>
<feature type="domain" description="YhcG N-terminal" evidence="2">
    <location>
        <begin position="51"/>
        <end position="186"/>
    </location>
</feature>
<reference evidence="4" key="1">
    <citation type="journal article" date="2019" name="Int. J. Syst. Evol. Microbiol.">
        <title>The Global Catalogue of Microorganisms (GCM) 10K type strain sequencing project: providing services to taxonomists for standard genome sequencing and annotation.</title>
        <authorList>
            <consortium name="The Broad Institute Genomics Platform"/>
            <consortium name="The Broad Institute Genome Sequencing Center for Infectious Disease"/>
            <person name="Wu L."/>
            <person name="Ma J."/>
        </authorList>
    </citation>
    <scope>NUCLEOTIDE SEQUENCE [LARGE SCALE GENOMIC DNA]</scope>
    <source>
        <strain evidence="4">CGMCC 1.8957</strain>
    </source>
</reference>
<dbReference type="EMBL" id="BNAQ01000009">
    <property type="protein sequence ID" value="GHH25451.1"/>
    <property type="molecule type" value="Genomic_DNA"/>
</dbReference>
<dbReference type="Pfam" id="PF17761">
    <property type="entry name" value="DUF1016_N"/>
    <property type="match status" value="1"/>
</dbReference>
<accession>A0ABQ3LTL0</accession>
<dbReference type="PANTHER" id="PTHR30547">
    <property type="entry name" value="UNCHARACTERIZED PROTEIN YHCG-RELATED"/>
    <property type="match status" value="1"/>
</dbReference>
<organism evidence="3 4">
    <name type="scientific">Sphingomonas glacialis</name>
    <dbReference type="NCBI Taxonomy" id="658225"/>
    <lineage>
        <taxon>Bacteria</taxon>
        <taxon>Pseudomonadati</taxon>
        <taxon>Pseudomonadota</taxon>
        <taxon>Alphaproteobacteria</taxon>
        <taxon>Sphingomonadales</taxon>
        <taxon>Sphingomonadaceae</taxon>
        <taxon>Sphingomonas</taxon>
    </lineage>
</organism>
<dbReference type="InterPro" id="IPR041527">
    <property type="entry name" value="YhcG_N"/>
</dbReference>
<comment type="caution">
    <text evidence="3">The sequence shown here is derived from an EMBL/GenBank/DDBJ whole genome shotgun (WGS) entry which is preliminary data.</text>
</comment>
<evidence type="ECO:0000313" key="3">
    <source>
        <dbReference type="EMBL" id="GHH25451.1"/>
    </source>
</evidence>
<protein>
    <recommendedName>
        <fullName evidence="5">DUF1016 domain-containing protein</fullName>
    </recommendedName>
</protein>
<dbReference type="Pfam" id="PF06250">
    <property type="entry name" value="YhcG_C"/>
    <property type="match status" value="1"/>
</dbReference>